<dbReference type="EC" id="1.17.4.1" evidence="1"/>
<dbReference type="InterPro" id="IPR012348">
    <property type="entry name" value="RNR-like"/>
</dbReference>
<dbReference type="SUPFAM" id="SSF47240">
    <property type="entry name" value="Ferritin-like"/>
    <property type="match status" value="1"/>
</dbReference>
<reference evidence="3 4" key="1">
    <citation type="journal article" date="2015" name="Parasitol. Res.">
        <title>Viruses in close associations with free-living amoebae.</title>
        <authorList>
            <person name="Scheid P."/>
        </authorList>
    </citation>
    <scope>NUCLEOTIDE SEQUENCE [LARGE SCALE GENOMIC DNA]</scope>
    <source>
        <strain evidence="3">KlaHel</strain>
    </source>
</reference>
<evidence type="ECO:0000313" key="4">
    <source>
        <dbReference type="Proteomes" id="UP000202511"/>
    </source>
</evidence>
<name>A0A0B5J2Y3_9VIRU</name>
<dbReference type="InterPro" id="IPR009078">
    <property type="entry name" value="Ferritin-like_SF"/>
</dbReference>
<proteinExistence type="predicted"/>
<dbReference type="Gene3D" id="1.10.620.20">
    <property type="entry name" value="Ribonucleotide Reductase, subunit A"/>
    <property type="match status" value="1"/>
</dbReference>
<feature type="region of interest" description="Disordered" evidence="2">
    <location>
        <begin position="76"/>
        <end position="103"/>
    </location>
</feature>
<accession>A0A0B5J2Y3</accession>
<protein>
    <recommendedName>
        <fullName evidence="1">ribonucleoside-diphosphate reductase</fullName>
        <ecNumber evidence="1">1.17.4.1</ecNumber>
    </recommendedName>
</protein>
<sequence length="123" mass="14213">MAMATTMTTTGGDLQQHQQQHGSNYKETQVTMAESAPFDVSCEPLLRDNPNRFVLFPIRYQRIWEMYQKGRGLLLDRRGGRPRRRHGPLGVAERRRAPFHQARPRLFSPPAMASWPRTWPAAL</sequence>
<evidence type="ECO:0000313" key="3">
    <source>
        <dbReference type="EMBL" id="AJF97949.1"/>
    </source>
</evidence>
<dbReference type="KEGG" id="vg:23462866"/>
<dbReference type="GO" id="GO:0004748">
    <property type="term" value="F:ribonucleoside-diphosphate reductase activity, thioredoxin disulfide as acceptor"/>
    <property type="evidence" value="ECO:0007669"/>
    <property type="project" value="UniProtKB-EC"/>
</dbReference>
<dbReference type="UniPathway" id="UPA00326"/>
<dbReference type="GeneID" id="23462866"/>
<dbReference type="EMBL" id="KP136319">
    <property type="protein sequence ID" value="AJF97949.1"/>
    <property type="molecule type" value="Genomic_DNA"/>
</dbReference>
<evidence type="ECO:0000256" key="2">
    <source>
        <dbReference type="SAM" id="MobiDB-lite"/>
    </source>
</evidence>
<dbReference type="RefSeq" id="YP_009120184.1">
    <property type="nucleotide sequence ID" value="NC_026440.1"/>
</dbReference>
<feature type="region of interest" description="Disordered" evidence="2">
    <location>
        <begin position="1"/>
        <end position="27"/>
    </location>
</feature>
<organism evidence="3 4">
    <name type="scientific">Pandoravirus inopinatum</name>
    <dbReference type="NCBI Taxonomy" id="1605721"/>
    <lineage>
        <taxon>Viruses</taxon>
        <taxon>Pandoravirus</taxon>
    </lineage>
</organism>
<feature type="compositionally biased region" description="Low complexity" evidence="2">
    <location>
        <begin position="1"/>
        <end position="21"/>
    </location>
</feature>
<dbReference type="Proteomes" id="UP000202511">
    <property type="component" value="Segment"/>
</dbReference>
<evidence type="ECO:0000256" key="1">
    <source>
        <dbReference type="ARBA" id="ARBA00012274"/>
    </source>
</evidence>